<dbReference type="PANTHER" id="PTHR21660">
    <property type="entry name" value="THIOESTERASE SUPERFAMILY MEMBER-RELATED"/>
    <property type="match status" value="1"/>
</dbReference>
<dbReference type="AlphaFoldDB" id="A0AAD0EDA0"/>
<accession>A0AAD0EDA0</accession>
<dbReference type="Pfam" id="PF03061">
    <property type="entry name" value="4HBT"/>
    <property type="match status" value="1"/>
</dbReference>
<name>A0AAD0EDA0_9RHOB</name>
<dbReference type="InterPro" id="IPR003736">
    <property type="entry name" value="PAAI_dom"/>
</dbReference>
<feature type="domain" description="Thioesterase" evidence="4">
    <location>
        <begin position="85"/>
        <end position="154"/>
    </location>
</feature>
<proteinExistence type="inferred from homology"/>
<evidence type="ECO:0000313" key="6">
    <source>
        <dbReference type="Proteomes" id="UP000217545"/>
    </source>
</evidence>
<dbReference type="NCBIfam" id="TIGR00369">
    <property type="entry name" value="unchar_dom_1"/>
    <property type="match status" value="1"/>
</dbReference>
<evidence type="ECO:0000256" key="1">
    <source>
        <dbReference type="ARBA" id="ARBA00008324"/>
    </source>
</evidence>
<dbReference type="SUPFAM" id="SSF54637">
    <property type="entry name" value="Thioesterase/thiol ester dehydrase-isomerase"/>
    <property type="match status" value="1"/>
</dbReference>
<dbReference type="Gene3D" id="3.10.129.10">
    <property type="entry name" value="Hotdog Thioesterase"/>
    <property type="match status" value="1"/>
</dbReference>
<sequence length="177" mass="18648">MTSPSPSSIAPSAAAHQRRATGPADLMKPEEISRISGLEFMQSILDGRLPGPPIGETLGYHLHSVEPGKVMFRGTPEFAVTNPLGTVHGGWYGTLLDSAMACAVMTRVPKGSVYTTLEFKVNILRSIPLGTEIECIGLTDHVGRSTGVAHGELRGVADGRLYATGSTTCIVMQISAS</sequence>
<dbReference type="Proteomes" id="UP000217545">
    <property type="component" value="Chromosome"/>
</dbReference>
<feature type="region of interest" description="Disordered" evidence="3">
    <location>
        <begin position="1"/>
        <end position="28"/>
    </location>
</feature>
<reference evidence="5 6" key="1">
    <citation type="journal article" date="2017" name="Front. Microbiol.">
        <title>Phaeobacter piscinae sp. nov., a species of the Roseobacter group and potential aquaculture probiont.</title>
        <authorList>
            <person name="Sonnenschein E.C."/>
            <person name="Phippen C.B.W."/>
            <person name="Nielsen K.F."/>
            <person name="Mateiu R.V."/>
            <person name="Melchiorsen J."/>
            <person name="Gram L."/>
            <person name="Overmann J."/>
            <person name="Freese H.M."/>
        </authorList>
    </citation>
    <scope>NUCLEOTIDE SEQUENCE [LARGE SCALE GENOMIC DNA]</scope>
    <source>
        <strain evidence="5 6">P63</strain>
    </source>
</reference>
<dbReference type="InterPro" id="IPR039298">
    <property type="entry name" value="ACOT13"/>
</dbReference>
<comment type="similarity">
    <text evidence="1">Belongs to the thioesterase PaaI family.</text>
</comment>
<dbReference type="InterPro" id="IPR006683">
    <property type="entry name" value="Thioestr_dom"/>
</dbReference>
<dbReference type="CDD" id="cd03443">
    <property type="entry name" value="PaaI_thioesterase"/>
    <property type="match status" value="1"/>
</dbReference>
<evidence type="ECO:0000256" key="3">
    <source>
        <dbReference type="SAM" id="MobiDB-lite"/>
    </source>
</evidence>
<dbReference type="GO" id="GO:0047617">
    <property type="term" value="F:fatty acyl-CoA hydrolase activity"/>
    <property type="evidence" value="ECO:0007669"/>
    <property type="project" value="InterPro"/>
</dbReference>
<dbReference type="EMBL" id="CP010784">
    <property type="protein sequence ID" value="ATF06364.1"/>
    <property type="molecule type" value="Genomic_DNA"/>
</dbReference>
<organism evidence="5 6">
    <name type="scientific">Phaeobacter gallaeciensis</name>
    <dbReference type="NCBI Taxonomy" id="60890"/>
    <lineage>
        <taxon>Bacteria</taxon>
        <taxon>Pseudomonadati</taxon>
        <taxon>Pseudomonadota</taxon>
        <taxon>Alphaproteobacteria</taxon>
        <taxon>Rhodobacterales</taxon>
        <taxon>Roseobacteraceae</taxon>
        <taxon>Phaeobacter</taxon>
    </lineage>
</organism>
<evidence type="ECO:0000313" key="5">
    <source>
        <dbReference type="EMBL" id="ATF06364.1"/>
    </source>
</evidence>
<gene>
    <name evidence="5" type="ORF">PhaeoP63_02299</name>
</gene>
<dbReference type="InterPro" id="IPR029069">
    <property type="entry name" value="HotDog_dom_sf"/>
</dbReference>
<feature type="compositionally biased region" description="Low complexity" evidence="3">
    <location>
        <begin position="1"/>
        <end position="15"/>
    </location>
</feature>
<evidence type="ECO:0000256" key="2">
    <source>
        <dbReference type="ARBA" id="ARBA00022801"/>
    </source>
</evidence>
<dbReference type="PANTHER" id="PTHR21660:SF1">
    <property type="entry name" value="ACYL-COENZYME A THIOESTERASE 13"/>
    <property type="match status" value="1"/>
</dbReference>
<keyword evidence="2" id="KW-0378">Hydrolase</keyword>
<dbReference type="RefSeq" id="WP_024097708.1">
    <property type="nucleotide sequence ID" value="NZ_CP010588.1"/>
</dbReference>
<protein>
    <submittedName>
        <fullName evidence="5">Domain protein 1</fullName>
    </submittedName>
</protein>
<evidence type="ECO:0000259" key="4">
    <source>
        <dbReference type="Pfam" id="PF03061"/>
    </source>
</evidence>
<dbReference type="GeneID" id="31846685"/>